<sequence length="41" mass="4429">GDDLAEATDSVIGDYLSIGPVIYVDQGARVTVMVDRDLEIF</sequence>
<protein>
    <submittedName>
        <fullName evidence="1">Uncharacterized protein</fullName>
    </submittedName>
</protein>
<dbReference type="EMBL" id="LAZR01049170">
    <property type="protein sequence ID" value="KKK90286.1"/>
    <property type="molecule type" value="Genomic_DNA"/>
</dbReference>
<accession>A0A0F9C0S2</accession>
<dbReference type="AlphaFoldDB" id="A0A0F9C0S2"/>
<reference evidence="1" key="1">
    <citation type="journal article" date="2015" name="Nature">
        <title>Complex archaea that bridge the gap between prokaryotes and eukaryotes.</title>
        <authorList>
            <person name="Spang A."/>
            <person name="Saw J.H."/>
            <person name="Jorgensen S.L."/>
            <person name="Zaremba-Niedzwiedzka K."/>
            <person name="Martijn J."/>
            <person name="Lind A.E."/>
            <person name="van Eijk R."/>
            <person name="Schleper C."/>
            <person name="Guy L."/>
            <person name="Ettema T.J."/>
        </authorList>
    </citation>
    <scope>NUCLEOTIDE SEQUENCE</scope>
</reference>
<name>A0A0F9C0S2_9ZZZZ</name>
<gene>
    <name evidence="1" type="ORF">LCGC14_2724630</name>
</gene>
<proteinExistence type="predicted"/>
<feature type="non-terminal residue" evidence="1">
    <location>
        <position position="1"/>
    </location>
</feature>
<organism evidence="1">
    <name type="scientific">marine sediment metagenome</name>
    <dbReference type="NCBI Taxonomy" id="412755"/>
    <lineage>
        <taxon>unclassified sequences</taxon>
        <taxon>metagenomes</taxon>
        <taxon>ecological metagenomes</taxon>
    </lineage>
</organism>
<evidence type="ECO:0000313" key="1">
    <source>
        <dbReference type="EMBL" id="KKK90286.1"/>
    </source>
</evidence>
<comment type="caution">
    <text evidence="1">The sequence shown here is derived from an EMBL/GenBank/DDBJ whole genome shotgun (WGS) entry which is preliminary data.</text>
</comment>